<dbReference type="NCBIfam" id="TIGR00049">
    <property type="entry name" value="iron-sulfur cluster assembly accessory protein"/>
    <property type="match status" value="1"/>
</dbReference>
<feature type="compositionally biased region" description="Acidic residues" evidence="1">
    <location>
        <begin position="7"/>
        <end position="20"/>
    </location>
</feature>
<dbReference type="PANTHER" id="PTHR47265:SF1">
    <property type="entry name" value="IRON-SULFUR ASSEMBLY PROTEIN ISCA, CHLOROPLASTIC"/>
    <property type="match status" value="1"/>
</dbReference>
<dbReference type="Gene3D" id="2.60.300.12">
    <property type="entry name" value="HesB-like domain"/>
    <property type="match status" value="1"/>
</dbReference>
<dbReference type="GO" id="GO:0051537">
    <property type="term" value="F:2 iron, 2 sulfur cluster binding"/>
    <property type="evidence" value="ECO:0007669"/>
    <property type="project" value="UniProtKB-ARBA"/>
</dbReference>
<evidence type="ECO:0000259" key="2">
    <source>
        <dbReference type="Pfam" id="PF01521"/>
    </source>
</evidence>
<keyword evidence="4" id="KW-1185">Reference proteome</keyword>
<dbReference type="PROSITE" id="PS01152">
    <property type="entry name" value="HESB"/>
    <property type="match status" value="1"/>
</dbReference>
<sequence>MMAKEENLDDVIADLIDSDDKEQSADQAAAKTPSSPFDGIDASAENFSGDNTVSLTERAAKQVRKIMAEEDPDNNLYLRVAVEGGGCSGLSYKLGLDHRTDEDEIIESQGLEILIDPRHMMYLEGISIDYPDGLDARGFTFDNPNASESCGCGSSFAI</sequence>
<dbReference type="InterPro" id="IPR031108">
    <property type="entry name" value="IscA_plant_cyanobact"/>
</dbReference>
<feature type="domain" description="Core" evidence="2">
    <location>
        <begin position="53"/>
        <end position="153"/>
    </location>
</feature>
<dbReference type="Proteomes" id="UP000473278">
    <property type="component" value="Unassembled WGS sequence"/>
</dbReference>
<gene>
    <name evidence="3" type="ORF">G3570_13480</name>
</gene>
<evidence type="ECO:0000256" key="1">
    <source>
        <dbReference type="SAM" id="MobiDB-lite"/>
    </source>
</evidence>
<dbReference type="EMBL" id="JAALLT010000004">
    <property type="protein sequence ID" value="NGP77653.1"/>
    <property type="molecule type" value="Genomic_DNA"/>
</dbReference>
<dbReference type="AlphaFoldDB" id="A0A6M1TC05"/>
<dbReference type="InterPro" id="IPR000361">
    <property type="entry name" value="ATAP_core_dom"/>
</dbReference>
<dbReference type="Pfam" id="PF01521">
    <property type="entry name" value="Fe-S_biosyn"/>
    <property type="match status" value="1"/>
</dbReference>
<dbReference type="InterPro" id="IPR017870">
    <property type="entry name" value="FeS_cluster_insertion_CS"/>
</dbReference>
<dbReference type="SUPFAM" id="SSF89360">
    <property type="entry name" value="HesB-like domain"/>
    <property type="match status" value="1"/>
</dbReference>
<proteinExistence type="predicted"/>
<evidence type="ECO:0000313" key="4">
    <source>
        <dbReference type="Proteomes" id="UP000473278"/>
    </source>
</evidence>
<name>A0A6M1TC05_9BACT</name>
<dbReference type="PANTHER" id="PTHR47265">
    <property type="entry name" value="IRON-SULFUR ASSEMBLY PROTEIN ISCA, CHLOROPLASTIC"/>
    <property type="match status" value="1"/>
</dbReference>
<dbReference type="InterPro" id="IPR035903">
    <property type="entry name" value="HesB-like_dom_sf"/>
</dbReference>
<dbReference type="GO" id="GO:0016226">
    <property type="term" value="P:iron-sulfur cluster assembly"/>
    <property type="evidence" value="ECO:0007669"/>
    <property type="project" value="InterPro"/>
</dbReference>
<feature type="region of interest" description="Disordered" evidence="1">
    <location>
        <begin position="1"/>
        <end position="53"/>
    </location>
</feature>
<dbReference type="InterPro" id="IPR016092">
    <property type="entry name" value="ATAP"/>
</dbReference>
<accession>A0A6M1TC05</accession>
<reference evidence="3 4" key="1">
    <citation type="submission" date="2020-02" db="EMBL/GenBank/DDBJ databases">
        <title>Balneolaceae bacterium YR4-1, complete genome.</title>
        <authorList>
            <person name="Li Y."/>
            <person name="Wu S."/>
        </authorList>
    </citation>
    <scope>NUCLEOTIDE SEQUENCE [LARGE SCALE GENOMIC DNA]</scope>
    <source>
        <strain evidence="3 4">YR4-1</strain>
    </source>
</reference>
<dbReference type="GO" id="GO:0030674">
    <property type="term" value="F:protein-macromolecule adaptor activity"/>
    <property type="evidence" value="ECO:0007669"/>
    <property type="project" value="TreeGrafter"/>
</dbReference>
<comment type="caution">
    <text evidence="3">The sequence shown here is derived from an EMBL/GenBank/DDBJ whole genome shotgun (WGS) entry which is preliminary data.</text>
</comment>
<evidence type="ECO:0000313" key="3">
    <source>
        <dbReference type="EMBL" id="NGP77653.1"/>
    </source>
</evidence>
<protein>
    <submittedName>
        <fullName evidence="3">Iron-sulfur cluster assembly accessory protein</fullName>
    </submittedName>
</protein>
<organism evidence="3 4">
    <name type="scientific">Halalkalibaculum roseum</name>
    <dbReference type="NCBI Taxonomy" id="2709311"/>
    <lineage>
        <taxon>Bacteria</taxon>
        <taxon>Pseudomonadati</taxon>
        <taxon>Balneolota</taxon>
        <taxon>Balneolia</taxon>
        <taxon>Balneolales</taxon>
        <taxon>Balneolaceae</taxon>
        <taxon>Halalkalibaculum</taxon>
    </lineage>
</organism>